<dbReference type="InterPro" id="IPR001296">
    <property type="entry name" value="Glyco_trans_1"/>
</dbReference>
<proteinExistence type="predicted"/>
<protein>
    <recommendedName>
        <fullName evidence="1">Glycosyl transferase family 1 domain-containing protein</fullName>
    </recommendedName>
</protein>
<dbReference type="CDD" id="cd03801">
    <property type="entry name" value="GT4_PimA-like"/>
    <property type="match status" value="1"/>
</dbReference>
<evidence type="ECO:0000313" key="3">
    <source>
        <dbReference type="Proteomes" id="UP000230586"/>
    </source>
</evidence>
<evidence type="ECO:0000259" key="1">
    <source>
        <dbReference type="Pfam" id="PF00534"/>
    </source>
</evidence>
<accession>A0A2M6XT97</accession>
<dbReference type="PANTHER" id="PTHR45947">
    <property type="entry name" value="SULFOQUINOVOSYL TRANSFERASE SQD2"/>
    <property type="match status" value="1"/>
</dbReference>
<comment type="caution">
    <text evidence="2">The sequence shown here is derived from an EMBL/GenBank/DDBJ whole genome shotgun (WGS) entry which is preliminary data.</text>
</comment>
<dbReference type="PANTHER" id="PTHR45947:SF3">
    <property type="entry name" value="SULFOQUINOVOSYL TRANSFERASE SQD2"/>
    <property type="match status" value="1"/>
</dbReference>
<gene>
    <name evidence="2" type="ORF">COT27_00865</name>
</gene>
<dbReference type="Gene3D" id="3.40.50.2000">
    <property type="entry name" value="Glycogen Phosphorylase B"/>
    <property type="match status" value="2"/>
</dbReference>
<sequence length="350" mass="40622">MTLLFITRKVDKNDPRAGFVYYWLKKFAKKLDKLIVICQEKEKSQELPENVEIYSFGKEMRYGRLRQFLVFGFLLWKNVRRVDGVFSHMMPIYSIFAGPFCKIFKKKLVQWYTHKTVDWRLRLADIFIDEFVTASKMSLRLQTKKMVNVFGHGIEVDRFVPISRKISNSKFKILTVGRIAPTKDIESMIKAVYELKEEGITDAKLTIVGDIGLASHQAHLGNLKNMVRNMNLDKQVVFTGPVPYTQVSQFYQRANLFINLSDTGSLDKAVLQAMACECLVLTSNEAFEKILSAEFIVKKDEPNELSEKIKWSMNLAAEEKERIGKELRREVVENHNLDKLADRIIDVYEL</sequence>
<dbReference type="SUPFAM" id="SSF53756">
    <property type="entry name" value="UDP-Glycosyltransferase/glycogen phosphorylase"/>
    <property type="match status" value="1"/>
</dbReference>
<dbReference type="Pfam" id="PF00534">
    <property type="entry name" value="Glycos_transf_1"/>
    <property type="match status" value="1"/>
</dbReference>
<dbReference type="EMBL" id="PEXX01000016">
    <property type="protein sequence ID" value="PIU10866.1"/>
    <property type="molecule type" value="Genomic_DNA"/>
</dbReference>
<dbReference type="Proteomes" id="UP000230586">
    <property type="component" value="Unassembled WGS sequence"/>
</dbReference>
<dbReference type="AlphaFoldDB" id="A0A2M6XT97"/>
<reference evidence="3" key="1">
    <citation type="submission" date="2017-09" db="EMBL/GenBank/DDBJ databases">
        <title>Depth-based differentiation of microbial function through sediment-hosted aquifers and enrichment of novel symbionts in the deep terrestrial subsurface.</title>
        <authorList>
            <person name="Probst A.J."/>
            <person name="Ladd B."/>
            <person name="Jarett J.K."/>
            <person name="Geller-Mcgrath D.E."/>
            <person name="Sieber C.M.K."/>
            <person name="Emerson J.B."/>
            <person name="Anantharaman K."/>
            <person name="Thomas B.C."/>
            <person name="Malmstrom R."/>
            <person name="Stieglmeier M."/>
            <person name="Klingl A."/>
            <person name="Woyke T."/>
            <person name="Ryan C.M."/>
            <person name="Banfield J.F."/>
        </authorList>
    </citation>
    <scope>NUCLEOTIDE SEQUENCE [LARGE SCALE GENOMIC DNA]</scope>
</reference>
<dbReference type="GO" id="GO:0016757">
    <property type="term" value="F:glycosyltransferase activity"/>
    <property type="evidence" value="ECO:0007669"/>
    <property type="project" value="InterPro"/>
</dbReference>
<dbReference type="InterPro" id="IPR050194">
    <property type="entry name" value="Glycosyltransferase_grp1"/>
</dbReference>
<feature type="domain" description="Glycosyl transferase family 1" evidence="1">
    <location>
        <begin position="165"/>
        <end position="327"/>
    </location>
</feature>
<evidence type="ECO:0000313" key="2">
    <source>
        <dbReference type="EMBL" id="PIU10866.1"/>
    </source>
</evidence>
<name>A0A2M6XT97_9BACT</name>
<organism evidence="2 3">
    <name type="scientific">Candidatus Kuenenbacteria bacterium CG08_land_8_20_14_0_20_37_23</name>
    <dbReference type="NCBI Taxonomy" id="1974617"/>
    <lineage>
        <taxon>Bacteria</taxon>
        <taxon>Candidatus Kueneniibacteriota</taxon>
    </lineage>
</organism>